<sequence>MLFSTGGVWFNTICNPAIWFNIICNPTKY</sequence>
<reference evidence="1" key="2">
    <citation type="journal article" date="2015" name="Fish Shellfish Immunol.">
        <title>Early steps in the European eel (Anguilla anguilla)-Vibrio vulnificus interaction in the gills: Role of the RtxA13 toxin.</title>
        <authorList>
            <person name="Callol A."/>
            <person name="Pajuelo D."/>
            <person name="Ebbesson L."/>
            <person name="Teles M."/>
            <person name="MacKenzie S."/>
            <person name="Amaro C."/>
        </authorList>
    </citation>
    <scope>NUCLEOTIDE SEQUENCE</scope>
</reference>
<organism evidence="1">
    <name type="scientific">Anguilla anguilla</name>
    <name type="common">European freshwater eel</name>
    <name type="synonym">Muraena anguilla</name>
    <dbReference type="NCBI Taxonomy" id="7936"/>
    <lineage>
        <taxon>Eukaryota</taxon>
        <taxon>Metazoa</taxon>
        <taxon>Chordata</taxon>
        <taxon>Craniata</taxon>
        <taxon>Vertebrata</taxon>
        <taxon>Euteleostomi</taxon>
        <taxon>Actinopterygii</taxon>
        <taxon>Neopterygii</taxon>
        <taxon>Teleostei</taxon>
        <taxon>Anguilliformes</taxon>
        <taxon>Anguillidae</taxon>
        <taxon>Anguilla</taxon>
    </lineage>
</organism>
<reference evidence="1" key="1">
    <citation type="submission" date="2014-11" db="EMBL/GenBank/DDBJ databases">
        <authorList>
            <person name="Amaro Gonzalez C."/>
        </authorList>
    </citation>
    <scope>NUCLEOTIDE SEQUENCE</scope>
</reference>
<protein>
    <submittedName>
        <fullName evidence="1">Uncharacterized protein</fullName>
    </submittedName>
</protein>
<dbReference type="EMBL" id="GBXM01036644">
    <property type="protein sequence ID" value="JAH71933.1"/>
    <property type="molecule type" value="Transcribed_RNA"/>
</dbReference>
<evidence type="ECO:0000313" key="1">
    <source>
        <dbReference type="EMBL" id="JAH71933.1"/>
    </source>
</evidence>
<accession>A0A0E9V3V9</accession>
<name>A0A0E9V3V9_ANGAN</name>
<dbReference type="AlphaFoldDB" id="A0A0E9V3V9"/>
<proteinExistence type="predicted"/>